<dbReference type="GO" id="GO:0005737">
    <property type="term" value="C:cytoplasm"/>
    <property type="evidence" value="ECO:0007669"/>
    <property type="project" value="TreeGrafter"/>
</dbReference>
<dbReference type="PROSITE" id="PS50010">
    <property type="entry name" value="DH_2"/>
    <property type="match status" value="1"/>
</dbReference>
<evidence type="ECO:0000256" key="1">
    <source>
        <dbReference type="SAM" id="MobiDB-lite"/>
    </source>
</evidence>
<dbReference type="SMART" id="SM00325">
    <property type="entry name" value="RhoGEF"/>
    <property type="match status" value="1"/>
</dbReference>
<dbReference type="STRING" id="2880.D7FSM5"/>
<dbReference type="SUPFAM" id="SSF50729">
    <property type="entry name" value="PH domain-like"/>
    <property type="match status" value="1"/>
</dbReference>
<evidence type="ECO:0000313" key="4">
    <source>
        <dbReference type="EMBL" id="CBJ31166.1"/>
    </source>
</evidence>
<dbReference type="SMART" id="SM00233">
    <property type="entry name" value="PH"/>
    <property type="match status" value="1"/>
</dbReference>
<feature type="compositionally biased region" description="Acidic residues" evidence="1">
    <location>
        <begin position="811"/>
        <end position="820"/>
    </location>
</feature>
<dbReference type="eggNOG" id="KOG4424">
    <property type="taxonomic scope" value="Eukaryota"/>
</dbReference>
<dbReference type="CDD" id="cd00160">
    <property type="entry name" value="RhoGEF"/>
    <property type="match status" value="1"/>
</dbReference>
<dbReference type="Gene3D" id="1.20.900.10">
    <property type="entry name" value="Dbl homology (DH) domain"/>
    <property type="match status" value="1"/>
</dbReference>
<reference evidence="4 5" key="1">
    <citation type="journal article" date="2010" name="Nature">
        <title>The Ectocarpus genome and the independent evolution of multicellularity in brown algae.</title>
        <authorList>
            <person name="Cock J.M."/>
            <person name="Sterck L."/>
            <person name="Rouze P."/>
            <person name="Scornet D."/>
            <person name="Allen A.E."/>
            <person name="Amoutzias G."/>
            <person name="Anthouard V."/>
            <person name="Artiguenave F."/>
            <person name="Aury J.M."/>
            <person name="Badger J.H."/>
            <person name="Beszteri B."/>
            <person name="Billiau K."/>
            <person name="Bonnet E."/>
            <person name="Bothwell J.H."/>
            <person name="Bowler C."/>
            <person name="Boyen C."/>
            <person name="Brownlee C."/>
            <person name="Carrano C.J."/>
            <person name="Charrier B."/>
            <person name="Cho G.Y."/>
            <person name="Coelho S.M."/>
            <person name="Collen J."/>
            <person name="Corre E."/>
            <person name="Da Silva C."/>
            <person name="Delage L."/>
            <person name="Delaroque N."/>
            <person name="Dittami S.M."/>
            <person name="Doulbeau S."/>
            <person name="Elias M."/>
            <person name="Farnham G."/>
            <person name="Gachon C.M."/>
            <person name="Gschloessl B."/>
            <person name="Heesch S."/>
            <person name="Jabbari K."/>
            <person name="Jubin C."/>
            <person name="Kawai H."/>
            <person name="Kimura K."/>
            <person name="Kloareg B."/>
            <person name="Kupper F.C."/>
            <person name="Lang D."/>
            <person name="Le Bail A."/>
            <person name="Leblanc C."/>
            <person name="Lerouge P."/>
            <person name="Lohr M."/>
            <person name="Lopez P.J."/>
            <person name="Martens C."/>
            <person name="Maumus F."/>
            <person name="Michel G."/>
            <person name="Miranda-Saavedra D."/>
            <person name="Morales J."/>
            <person name="Moreau H."/>
            <person name="Motomura T."/>
            <person name="Nagasato C."/>
            <person name="Napoli C.A."/>
            <person name="Nelson D.R."/>
            <person name="Nyvall-Collen P."/>
            <person name="Peters A.F."/>
            <person name="Pommier C."/>
            <person name="Potin P."/>
            <person name="Poulain J."/>
            <person name="Quesneville H."/>
            <person name="Read B."/>
            <person name="Rensing S.A."/>
            <person name="Ritter A."/>
            <person name="Rousvoal S."/>
            <person name="Samanta M."/>
            <person name="Samson G."/>
            <person name="Schroeder D.C."/>
            <person name="Segurens B."/>
            <person name="Strittmatter M."/>
            <person name="Tonon T."/>
            <person name="Tregear J.W."/>
            <person name="Valentin K."/>
            <person name="von Dassow P."/>
            <person name="Yamagishi T."/>
            <person name="Van de Peer Y."/>
            <person name="Wincker P."/>
        </authorList>
    </citation>
    <scope>NUCLEOTIDE SEQUENCE [LARGE SCALE GENOMIC DNA]</scope>
    <source>
        <strain evidence="5">Ec32 / CCAP1310/4</strain>
    </source>
</reference>
<feature type="region of interest" description="Disordered" evidence="1">
    <location>
        <begin position="1024"/>
        <end position="1048"/>
    </location>
</feature>
<feature type="compositionally biased region" description="Polar residues" evidence="1">
    <location>
        <begin position="1037"/>
        <end position="1048"/>
    </location>
</feature>
<organism evidence="4 5">
    <name type="scientific">Ectocarpus siliculosus</name>
    <name type="common">Brown alga</name>
    <name type="synonym">Conferva siliculosa</name>
    <dbReference type="NCBI Taxonomy" id="2880"/>
    <lineage>
        <taxon>Eukaryota</taxon>
        <taxon>Sar</taxon>
        <taxon>Stramenopiles</taxon>
        <taxon>Ochrophyta</taxon>
        <taxon>PX clade</taxon>
        <taxon>Phaeophyceae</taxon>
        <taxon>Ectocarpales</taxon>
        <taxon>Ectocarpaceae</taxon>
        <taxon>Ectocarpus</taxon>
    </lineage>
</organism>
<dbReference type="GO" id="GO:0005085">
    <property type="term" value="F:guanyl-nucleotide exchange factor activity"/>
    <property type="evidence" value="ECO:0007669"/>
    <property type="project" value="InterPro"/>
</dbReference>
<dbReference type="Proteomes" id="UP000002630">
    <property type="component" value="Linkage Group LG29"/>
</dbReference>
<feature type="compositionally biased region" description="Basic and acidic residues" evidence="1">
    <location>
        <begin position="659"/>
        <end position="676"/>
    </location>
</feature>
<feature type="domain" description="DH" evidence="3">
    <location>
        <begin position="2"/>
        <end position="194"/>
    </location>
</feature>
<dbReference type="PROSITE" id="PS00741">
    <property type="entry name" value="DH_1"/>
    <property type="match status" value="1"/>
</dbReference>
<accession>D7FSM5</accession>
<feature type="compositionally biased region" description="Low complexity" evidence="1">
    <location>
        <begin position="391"/>
        <end position="404"/>
    </location>
</feature>
<dbReference type="InterPro" id="IPR001331">
    <property type="entry name" value="GDS_CDC24_CS"/>
</dbReference>
<proteinExistence type="predicted"/>
<feature type="compositionally biased region" description="Low complexity" evidence="1">
    <location>
        <begin position="827"/>
        <end position="836"/>
    </location>
</feature>
<dbReference type="GO" id="GO:0035556">
    <property type="term" value="P:intracellular signal transduction"/>
    <property type="evidence" value="ECO:0007669"/>
    <property type="project" value="InterPro"/>
</dbReference>
<dbReference type="InterPro" id="IPR001849">
    <property type="entry name" value="PH_domain"/>
</dbReference>
<feature type="region of interest" description="Disordered" evidence="1">
    <location>
        <begin position="449"/>
        <end position="490"/>
    </location>
</feature>
<dbReference type="InterPro" id="IPR035899">
    <property type="entry name" value="DBL_dom_sf"/>
</dbReference>
<feature type="compositionally biased region" description="Polar residues" evidence="1">
    <location>
        <begin position="948"/>
        <end position="959"/>
    </location>
</feature>
<dbReference type="EMBL" id="FN648416">
    <property type="protein sequence ID" value="CBJ31166.1"/>
    <property type="molecule type" value="Genomic_DNA"/>
</dbReference>
<evidence type="ECO:0000313" key="5">
    <source>
        <dbReference type="Proteomes" id="UP000002630"/>
    </source>
</evidence>
<feature type="region of interest" description="Disordered" evidence="1">
    <location>
        <begin position="326"/>
        <end position="435"/>
    </location>
</feature>
<protein>
    <submittedName>
        <fullName evidence="4">Pleckstrin homology (PH) domain-containing protein</fullName>
    </submittedName>
</protein>
<gene>
    <name evidence="4" type="ORF">Esi_0236_0043</name>
</gene>
<evidence type="ECO:0000259" key="3">
    <source>
        <dbReference type="PROSITE" id="PS50010"/>
    </source>
</evidence>
<sequence>MLTVQVRDEIISSEETYVKELRTLVMVFLRPLEKWAAEGMNGLDVPAGSVSEIFSNVAAILEFNERFLSDLAGRHGEEVDGRRRGIGTTLRRQSLDMFKPYSVYVKNYPQSLKTLAACEEFSEFNAFIRGCEHQDACHGLDLKAYLIQPVQRVPRYRLLIIQLLKHTKESHPDWADLNAALETVSSTVTKLNEGARDKERFVRALELQYEFREDFLKPSSHLVKEGFLLKVCNGGPRRYKFVLFSHMLVYGTEASLRAKLQRDHRKYKVHGRIPLHECLVLDYGSSDSFAIARSSGKSFVAMAVSAEAKQAWLDAFEESFAGIKDNAQQDDGNQGQRSLPQQQPTRRGSKNRGAPSSPTSEANSSRRASEDDWTLALPPATRQEDDGRVGAGNANSSAGHSAEGGMIGRDGEECPPPLSPPARPTKPHLGFPSGGATLAQTVAASMAMPGRWSLPNGGGGGGGGRMSLASHATSGGGSSPRSAQSSFSRRAGVQVWVPVHGRTEMHEISLRGLPAGSTSGLFKVQEGGASNDDLNNNDDDKYASGDTKGGGDLPPNGPKRKPLATTFPGARSATTRLAASTSRQTTRSPSPGRHYEGDWVGGTVIAAGGGGGTARGTYGGSGGNAAEGVDWRVGGGSEVGADGSADVDGGRDGGGLARGRHDSTGLADRAETEGRGRPRRRLPAMPSAQAVAEMQMLPFSDEGGNSSDSGSNDDDPSSIQAVAASWRLTGDRGKFRKMLAKFEAGPRTTPADEEKGNADEETQAAAAAGGRRKQAVEPDLGWGDSVKTSRGEQQTATKRQRQEEGGRENGENEDDAEEDNERFAYISSSVSTSSSSLETEHVNPLALMRDPVCVRPSEMLNNPTTPRAFSAATAPSRDAAGANAKGAEGAPPGKKECPSFPGTRGEEATRSSNSRRSSRFLPRARSWTAKKRRSPQRAGNSDNDDGESNTGGSRSNSPRRASAGMLGALQRSFRDRLKTNRLLSSPPRTTTRKRWSKSDEAEKKGLAGLFLARARGTAAAAAAAAADGRRNGGCPPDSQQATPVSDPE</sequence>
<feature type="domain" description="PH" evidence="2">
    <location>
        <begin position="221"/>
        <end position="321"/>
    </location>
</feature>
<feature type="compositionally biased region" description="Low complexity" evidence="1">
    <location>
        <begin position="570"/>
        <end position="588"/>
    </location>
</feature>
<evidence type="ECO:0000259" key="2">
    <source>
        <dbReference type="PROSITE" id="PS50003"/>
    </source>
</evidence>
<feature type="compositionally biased region" description="Pro residues" evidence="1">
    <location>
        <begin position="414"/>
        <end position="424"/>
    </location>
</feature>
<dbReference type="InParanoid" id="D7FSM5"/>
<name>D7FSM5_ECTSI</name>
<dbReference type="Pfam" id="PF00621">
    <property type="entry name" value="RhoGEF"/>
    <property type="match status" value="1"/>
</dbReference>
<dbReference type="Gene3D" id="2.30.29.30">
    <property type="entry name" value="Pleckstrin-homology domain (PH domain)/Phosphotyrosine-binding domain (PTB)"/>
    <property type="match status" value="1"/>
</dbReference>
<dbReference type="OrthoDB" id="660555at2759"/>
<dbReference type="PANTHER" id="PTHR12673:SF159">
    <property type="entry name" value="LD03170P"/>
    <property type="match status" value="1"/>
</dbReference>
<dbReference type="InterPro" id="IPR051092">
    <property type="entry name" value="FYVE_RhoGEF_PH"/>
</dbReference>
<dbReference type="AlphaFoldDB" id="D7FSM5"/>
<feature type="compositionally biased region" description="Polar residues" evidence="1">
    <location>
        <begin position="354"/>
        <end position="366"/>
    </location>
</feature>
<feature type="compositionally biased region" description="Polar residues" evidence="1">
    <location>
        <begin position="786"/>
        <end position="797"/>
    </location>
</feature>
<feature type="compositionally biased region" description="Low complexity" evidence="1">
    <location>
        <begin position="326"/>
        <end position="336"/>
    </location>
</feature>
<dbReference type="InterPro" id="IPR000219">
    <property type="entry name" value="DH_dom"/>
</dbReference>
<dbReference type="OMA" id="TEMHEIS"/>
<dbReference type="SUPFAM" id="SSF48065">
    <property type="entry name" value="DBL homology domain (DH-domain)"/>
    <property type="match status" value="1"/>
</dbReference>
<feature type="compositionally biased region" description="Gly residues" evidence="1">
    <location>
        <begin position="456"/>
        <end position="465"/>
    </location>
</feature>
<feature type="region of interest" description="Disordered" evidence="1">
    <location>
        <begin position="629"/>
        <end position="1002"/>
    </location>
</feature>
<feature type="region of interest" description="Disordered" evidence="1">
    <location>
        <begin position="521"/>
        <end position="601"/>
    </location>
</feature>
<feature type="compositionally biased region" description="Low complexity" evidence="1">
    <location>
        <begin position="700"/>
        <end position="710"/>
    </location>
</feature>
<dbReference type="PROSITE" id="PS50003">
    <property type="entry name" value="PH_DOMAIN"/>
    <property type="match status" value="1"/>
</dbReference>
<feature type="compositionally biased region" description="Low complexity" evidence="1">
    <location>
        <begin position="479"/>
        <end position="490"/>
    </location>
</feature>
<dbReference type="InterPro" id="IPR011993">
    <property type="entry name" value="PH-like_dom_sf"/>
</dbReference>
<keyword evidence="5" id="KW-1185">Reference proteome</keyword>
<feature type="compositionally biased region" description="Basic and acidic residues" evidence="1">
    <location>
        <begin position="800"/>
        <end position="810"/>
    </location>
</feature>
<dbReference type="EMBL" id="FN649754">
    <property type="protein sequence ID" value="CBJ31166.1"/>
    <property type="molecule type" value="Genomic_DNA"/>
</dbReference>
<feature type="compositionally biased region" description="Polar residues" evidence="1">
    <location>
        <begin position="337"/>
        <end position="346"/>
    </location>
</feature>
<feature type="compositionally biased region" description="Low complexity" evidence="1">
    <location>
        <begin position="879"/>
        <end position="892"/>
    </location>
</feature>
<dbReference type="PANTHER" id="PTHR12673">
    <property type="entry name" value="FACIOGENITAL DYSPLASIA PROTEIN"/>
    <property type="match status" value="1"/>
</dbReference>